<dbReference type="Pfam" id="PF07690">
    <property type="entry name" value="MFS_1"/>
    <property type="match status" value="1"/>
</dbReference>
<sequence>MPEEIEMSSGYIEGPDDLSEAFQTDSETTAPLLPKDYLPKSTVTPLPWRSLAIVQLLTAGEPLVLDIIFPFISQMILEVGIVKHPDEVGFYAGIVMAMCPATSFLAVMPASRLSDLMGRKPVLLIGLSGMAASTIWFGMSKTFPSMLISRALAGILGGVFACTRIIVAELTDKSNQARALQWHLLAHKFGQIIGLPLGGLLAHPERHFSMFRNEFWNNYPFALPCFVTGGFVIFSVILGYIYLPETAPRRRLRIDTFHADILLESNEAANGLLNDTQTNSAPSKISYKAILTSGPILSIMVASFNVSLLSDSLVSLFPLFCFTPIGLGGLGMSEAAIVTLNNITMDVAPSAETLSIVNGLSTLSLALPEALSPAFIAPLFAYSIKSGVASGYIIWIVFLIFSLFAAIHSMTLQELTVNWRDRNNSYSED</sequence>
<dbReference type="OrthoDB" id="419616at2759"/>
<feature type="transmembrane region" description="Helical" evidence="6">
    <location>
        <begin position="151"/>
        <end position="170"/>
    </location>
</feature>
<dbReference type="Proteomes" id="UP000054279">
    <property type="component" value="Unassembled WGS sequence"/>
</dbReference>
<feature type="transmembrane region" description="Helical" evidence="6">
    <location>
        <begin position="182"/>
        <end position="201"/>
    </location>
</feature>
<evidence type="ECO:0000256" key="1">
    <source>
        <dbReference type="ARBA" id="ARBA00004141"/>
    </source>
</evidence>
<dbReference type="InterPro" id="IPR005829">
    <property type="entry name" value="Sugar_transporter_CS"/>
</dbReference>
<feature type="transmembrane region" description="Helical" evidence="6">
    <location>
        <begin position="316"/>
        <end position="340"/>
    </location>
</feature>
<dbReference type="PROSITE" id="PS00216">
    <property type="entry name" value="SUGAR_TRANSPORT_1"/>
    <property type="match status" value="1"/>
</dbReference>
<evidence type="ECO:0000256" key="3">
    <source>
        <dbReference type="ARBA" id="ARBA00022692"/>
    </source>
</evidence>
<evidence type="ECO:0000256" key="2">
    <source>
        <dbReference type="ARBA" id="ARBA00022448"/>
    </source>
</evidence>
<dbReference type="AlphaFoldDB" id="A0A0C9VRN8"/>
<feature type="transmembrane region" description="Helical" evidence="6">
    <location>
        <begin position="88"/>
        <end position="110"/>
    </location>
</feature>
<dbReference type="InterPro" id="IPR011701">
    <property type="entry name" value="MFS"/>
</dbReference>
<proteinExistence type="predicted"/>
<feature type="transmembrane region" description="Helical" evidence="6">
    <location>
        <begin position="221"/>
        <end position="243"/>
    </location>
</feature>
<feature type="transmembrane region" description="Helical" evidence="6">
    <location>
        <begin position="360"/>
        <end position="380"/>
    </location>
</feature>
<keyword evidence="4 6" id="KW-1133">Transmembrane helix</keyword>
<organism evidence="8 9">
    <name type="scientific">Sphaerobolus stellatus (strain SS14)</name>
    <dbReference type="NCBI Taxonomy" id="990650"/>
    <lineage>
        <taxon>Eukaryota</taxon>
        <taxon>Fungi</taxon>
        <taxon>Dikarya</taxon>
        <taxon>Basidiomycota</taxon>
        <taxon>Agaricomycotina</taxon>
        <taxon>Agaricomycetes</taxon>
        <taxon>Phallomycetidae</taxon>
        <taxon>Geastrales</taxon>
        <taxon>Sphaerobolaceae</taxon>
        <taxon>Sphaerobolus</taxon>
    </lineage>
</organism>
<feature type="transmembrane region" description="Helical" evidence="6">
    <location>
        <begin position="122"/>
        <end position="139"/>
    </location>
</feature>
<dbReference type="SUPFAM" id="SSF103473">
    <property type="entry name" value="MFS general substrate transporter"/>
    <property type="match status" value="1"/>
</dbReference>
<evidence type="ECO:0000259" key="7">
    <source>
        <dbReference type="PROSITE" id="PS50850"/>
    </source>
</evidence>
<gene>
    <name evidence="8" type="ORF">M422DRAFT_780621</name>
</gene>
<dbReference type="HOGENOM" id="CLU_001265_54_6_1"/>
<evidence type="ECO:0000256" key="4">
    <source>
        <dbReference type="ARBA" id="ARBA00022989"/>
    </source>
</evidence>
<feature type="transmembrane region" description="Helical" evidence="6">
    <location>
        <begin position="392"/>
        <end position="412"/>
    </location>
</feature>
<feature type="transmembrane region" description="Helical" evidence="6">
    <location>
        <begin position="289"/>
        <end position="310"/>
    </location>
</feature>
<comment type="subcellular location">
    <subcellularLocation>
        <location evidence="1">Membrane</location>
        <topology evidence="1">Multi-pass membrane protein</topology>
    </subcellularLocation>
</comment>
<keyword evidence="5 6" id="KW-0472">Membrane</keyword>
<keyword evidence="2" id="KW-0813">Transport</keyword>
<dbReference type="InterPro" id="IPR036259">
    <property type="entry name" value="MFS_trans_sf"/>
</dbReference>
<keyword evidence="9" id="KW-1185">Reference proteome</keyword>
<protein>
    <recommendedName>
        <fullName evidence="7">Major facilitator superfamily (MFS) profile domain-containing protein</fullName>
    </recommendedName>
</protein>
<accession>A0A0C9VRN8</accession>
<reference evidence="8 9" key="1">
    <citation type="submission" date="2014-06" db="EMBL/GenBank/DDBJ databases">
        <title>Evolutionary Origins and Diversification of the Mycorrhizal Mutualists.</title>
        <authorList>
            <consortium name="DOE Joint Genome Institute"/>
            <consortium name="Mycorrhizal Genomics Consortium"/>
            <person name="Kohler A."/>
            <person name="Kuo A."/>
            <person name="Nagy L.G."/>
            <person name="Floudas D."/>
            <person name="Copeland A."/>
            <person name="Barry K.W."/>
            <person name="Cichocki N."/>
            <person name="Veneault-Fourrey C."/>
            <person name="LaButti K."/>
            <person name="Lindquist E.A."/>
            <person name="Lipzen A."/>
            <person name="Lundell T."/>
            <person name="Morin E."/>
            <person name="Murat C."/>
            <person name="Riley R."/>
            <person name="Ohm R."/>
            <person name="Sun H."/>
            <person name="Tunlid A."/>
            <person name="Henrissat B."/>
            <person name="Grigoriev I.V."/>
            <person name="Hibbett D.S."/>
            <person name="Martin F."/>
        </authorList>
    </citation>
    <scope>NUCLEOTIDE SEQUENCE [LARGE SCALE GENOMIC DNA]</scope>
    <source>
        <strain evidence="8 9">SS14</strain>
    </source>
</reference>
<evidence type="ECO:0000313" key="9">
    <source>
        <dbReference type="Proteomes" id="UP000054279"/>
    </source>
</evidence>
<dbReference type="GO" id="GO:0016020">
    <property type="term" value="C:membrane"/>
    <property type="evidence" value="ECO:0007669"/>
    <property type="project" value="UniProtKB-SubCell"/>
</dbReference>
<dbReference type="GO" id="GO:0022857">
    <property type="term" value="F:transmembrane transporter activity"/>
    <property type="evidence" value="ECO:0007669"/>
    <property type="project" value="InterPro"/>
</dbReference>
<evidence type="ECO:0000256" key="6">
    <source>
        <dbReference type="SAM" id="Phobius"/>
    </source>
</evidence>
<dbReference type="PROSITE" id="PS50850">
    <property type="entry name" value="MFS"/>
    <property type="match status" value="1"/>
</dbReference>
<keyword evidence="3 6" id="KW-0812">Transmembrane</keyword>
<name>A0A0C9VRN8_SPHS4</name>
<dbReference type="PANTHER" id="PTHR23504:SF15">
    <property type="entry name" value="MAJOR FACILITATOR SUPERFAMILY (MFS) PROFILE DOMAIN-CONTAINING PROTEIN"/>
    <property type="match status" value="1"/>
</dbReference>
<evidence type="ECO:0000256" key="5">
    <source>
        <dbReference type="ARBA" id="ARBA00023136"/>
    </source>
</evidence>
<feature type="domain" description="Major facilitator superfamily (MFS) profile" evidence="7">
    <location>
        <begin position="50"/>
        <end position="429"/>
    </location>
</feature>
<dbReference type="EMBL" id="KN837140">
    <property type="protein sequence ID" value="KIJ40985.1"/>
    <property type="molecule type" value="Genomic_DNA"/>
</dbReference>
<evidence type="ECO:0000313" key="8">
    <source>
        <dbReference type="EMBL" id="KIJ40985.1"/>
    </source>
</evidence>
<dbReference type="PANTHER" id="PTHR23504">
    <property type="entry name" value="MAJOR FACILITATOR SUPERFAMILY DOMAIN-CONTAINING PROTEIN 10"/>
    <property type="match status" value="1"/>
</dbReference>
<dbReference type="Gene3D" id="1.20.1250.20">
    <property type="entry name" value="MFS general substrate transporter like domains"/>
    <property type="match status" value="1"/>
</dbReference>
<dbReference type="InterPro" id="IPR020846">
    <property type="entry name" value="MFS_dom"/>
</dbReference>